<dbReference type="eggNOG" id="COG1198">
    <property type="taxonomic scope" value="Bacteria"/>
</dbReference>
<evidence type="ECO:0000256" key="4">
    <source>
        <dbReference type="ARBA" id="ARBA00022741"/>
    </source>
</evidence>
<keyword evidence="5 12" id="KW-0378">Hydrolase</keyword>
<gene>
    <name evidence="12" type="primary">priA</name>
    <name evidence="15" type="ordered locus">Dester_1435</name>
</gene>
<dbReference type="FunFam" id="3.40.50.300:FF:000489">
    <property type="entry name" value="Primosome assembly protein PriA"/>
    <property type="match status" value="1"/>
</dbReference>
<dbReference type="STRING" id="868864.Dester_1435"/>
<keyword evidence="9 12" id="KW-0238">DNA-binding</keyword>
<dbReference type="AlphaFoldDB" id="F0S1Y4"/>
<dbReference type="Pfam" id="PF00271">
    <property type="entry name" value="Helicase_C"/>
    <property type="match status" value="1"/>
</dbReference>
<comment type="similarity">
    <text evidence="12">Belongs to the helicase family. PriA subfamily.</text>
</comment>
<comment type="subunit">
    <text evidence="12">Component of the replication restart primosome.</text>
</comment>
<dbReference type="PROSITE" id="PS51194">
    <property type="entry name" value="HELICASE_CTER"/>
    <property type="match status" value="1"/>
</dbReference>
<dbReference type="EC" id="5.6.2.4" evidence="12"/>
<evidence type="ECO:0000256" key="11">
    <source>
        <dbReference type="ARBA" id="ARBA00048988"/>
    </source>
</evidence>
<evidence type="ECO:0000256" key="2">
    <source>
        <dbReference type="ARBA" id="ARBA00022705"/>
    </source>
</evidence>
<dbReference type="GO" id="GO:1990077">
    <property type="term" value="C:primosome complex"/>
    <property type="evidence" value="ECO:0007669"/>
    <property type="project" value="UniProtKB-UniRule"/>
</dbReference>
<feature type="domain" description="Helicase C-terminal" evidence="14">
    <location>
        <begin position="517"/>
        <end position="718"/>
    </location>
</feature>
<keyword evidence="3 12" id="KW-0479">Metal-binding</keyword>
<dbReference type="CDD" id="cd17929">
    <property type="entry name" value="DEXHc_priA"/>
    <property type="match status" value="1"/>
</dbReference>
<dbReference type="GO" id="GO:0006310">
    <property type="term" value="P:DNA recombination"/>
    <property type="evidence" value="ECO:0007669"/>
    <property type="project" value="InterPro"/>
</dbReference>
<feature type="binding site" evidence="12">
    <location>
        <position position="539"/>
    </location>
    <ligand>
        <name>Zn(2+)</name>
        <dbReference type="ChEBI" id="CHEBI:29105"/>
        <label>1</label>
    </ligand>
</feature>
<dbReference type="FunCoup" id="F0S1Y4">
    <property type="interactions" value="266"/>
</dbReference>
<dbReference type="InterPro" id="IPR005259">
    <property type="entry name" value="PriA"/>
</dbReference>
<keyword evidence="8 12" id="KW-0067">ATP-binding</keyword>
<keyword evidence="10 12" id="KW-0413">Isomerase</keyword>
<dbReference type="HAMAP" id="MF_00983">
    <property type="entry name" value="PriA"/>
    <property type="match status" value="1"/>
</dbReference>
<dbReference type="Proteomes" id="UP000007102">
    <property type="component" value="Chromosome"/>
</dbReference>
<feature type="binding site" evidence="12">
    <location>
        <position position="505"/>
    </location>
    <ligand>
        <name>Zn(2+)</name>
        <dbReference type="ChEBI" id="CHEBI:29105"/>
        <label>2</label>
    </ligand>
</feature>
<comment type="cofactor">
    <cofactor evidence="12">
        <name>Zn(2+)</name>
        <dbReference type="ChEBI" id="CHEBI:29105"/>
    </cofactor>
    <text evidence="12">Binds 2 zinc ions per subunit.</text>
</comment>
<dbReference type="InterPro" id="IPR014001">
    <property type="entry name" value="Helicase_ATP-bd"/>
</dbReference>
<evidence type="ECO:0000256" key="1">
    <source>
        <dbReference type="ARBA" id="ARBA00022515"/>
    </source>
</evidence>
<dbReference type="GO" id="GO:0006269">
    <property type="term" value="P:DNA replication, synthesis of primer"/>
    <property type="evidence" value="ECO:0007669"/>
    <property type="project" value="UniProtKB-KW"/>
</dbReference>
<dbReference type="InterPro" id="IPR027417">
    <property type="entry name" value="P-loop_NTPase"/>
</dbReference>
<evidence type="ECO:0000256" key="12">
    <source>
        <dbReference type="HAMAP-Rule" id="MF_00983"/>
    </source>
</evidence>
<dbReference type="GO" id="GO:0005524">
    <property type="term" value="F:ATP binding"/>
    <property type="evidence" value="ECO:0007669"/>
    <property type="project" value="UniProtKB-UniRule"/>
</dbReference>
<keyword evidence="7 12" id="KW-0862">Zinc</keyword>
<reference evidence="16" key="2">
    <citation type="submission" date="2011-02" db="EMBL/GenBank/DDBJ databases">
        <title>The complete genome of Desulfurobacterium thermolithotrophum DSM 11699.</title>
        <authorList>
            <consortium name="US DOE Joint Genome Institute (JGI-PGF)"/>
            <person name="Lucas S."/>
            <person name="Copeland A."/>
            <person name="Lapidus A."/>
            <person name="Bruce D."/>
            <person name="Goodwin L."/>
            <person name="Pitluck S."/>
            <person name="Kyrpides N."/>
            <person name="Mavromatis K."/>
            <person name="Pagani I."/>
            <person name="Ivanova N."/>
            <person name="Mikhailova N."/>
            <person name="Daligault H."/>
            <person name="Detter J.C."/>
            <person name="Tapia R."/>
            <person name="Han C."/>
            <person name="Land M."/>
            <person name="Hauser L."/>
            <person name="Markowitz V."/>
            <person name="Cheng J.-F."/>
            <person name="Hugenholtz P."/>
            <person name="Woyke T."/>
            <person name="Wu D."/>
            <person name="Spring S."/>
            <person name="Brambilla E."/>
            <person name="Klenk H.-P."/>
            <person name="Eisen J.A."/>
        </authorList>
    </citation>
    <scope>NUCLEOTIDE SEQUENCE [LARGE SCALE GENOMIC DNA]</scope>
    <source>
        <strain evidence="16">DSM 11699 / BSA</strain>
    </source>
</reference>
<reference evidence="15 16" key="1">
    <citation type="journal article" date="2011" name="Stand. Genomic Sci.">
        <title>Complete genome sequence of the thermophilic sulfur-reducer Desulfurobacterium thermolithotrophum type strain (BSA(T)) from a deep-sea hydrothermal vent.</title>
        <authorList>
            <person name="Goker M."/>
            <person name="Daligault H."/>
            <person name="Mwirichia R."/>
            <person name="Lapidus A."/>
            <person name="Lucas S."/>
            <person name="Deshpande S."/>
            <person name="Pagani I."/>
            <person name="Tapia R."/>
            <person name="Cheng J.F."/>
            <person name="Goodwin L."/>
            <person name="Pitluck S."/>
            <person name="Liolios K."/>
            <person name="Ivanova N."/>
            <person name="Mavromatis K."/>
            <person name="Mikhailova N."/>
            <person name="Pati A."/>
            <person name="Chen A."/>
            <person name="Palaniappan K."/>
            <person name="Han C."/>
            <person name="Land M."/>
            <person name="Hauser L."/>
            <person name="Pan C."/>
            <person name="Brambilla E.M."/>
            <person name="Rohde M."/>
            <person name="Spring S."/>
            <person name="Sikorski J."/>
            <person name="Wirth R."/>
            <person name="Detter J.C."/>
            <person name="Woyke T."/>
            <person name="Bristow J."/>
            <person name="Eisen J.A."/>
            <person name="Markowitz V."/>
            <person name="Hugenholtz P."/>
            <person name="Kyrpides N.C."/>
            <person name="Klenk H.P."/>
        </authorList>
    </citation>
    <scope>NUCLEOTIDE SEQUENCE [LARGE SCALE GENOMIC DNA]</scope>
    <source>
        <strain evidence="16">DSM 11699 / BSA</strain>
    </source>
</reference>
<dbReference type="Pfam" id="PF00270">
    <property type="entry name" value="DEAD"/>
    <property type="match status" value="1"/>
</dbReference>
<dbReference type="GO" id="GO:0006270">
    <property type="term" value="P:DNA replication initiation"/>
    <property type="evidence" value="ECO:0007669"/>
    <property type="project" value="TreeGrafter"/>
</dbReference>
<feature type="domain" description="Helicase ATP-binding" evidence="13">
    <location>
        <begin position="271"/>
        <end position="437"/>
    </location>
</feature>
<evidence type="ECO:0000259" key="14">
    <source>
        <dbReference type="PROSITE" id="PS51194"/>
    </source>
</evidence>
<dbReference type="OrthoDB" id="9759544at2"/>
<keyword evidence="1 12" id="KW-0639">Primosome</keyword>
<feature type="binding site" evidence="12">
    <location>
        <position position="496"/>
    </location>
    <ligand>
        <name>Zn(2+)</name>
        <dbReference type="ChEBI" id="CHEBI:29105"/>
        <label>1</label>
    </ligand>
</feature>
<evidence type="ECO:0000256" key="3">
    <source>
        <dbReference type="ARBA" id="ARBA00022723"/>
    </source>
</evidence>
<evidence type="ECO:0000313" key="16">
    <source>
        <dbReference type="Proteomes" id="UP000007102"/>
    </source>
</evidence>
<dbReference type="Pfam" id="PF17764">
    <property type="entry name" value="PriA_3primeBD"/>
    <property type="match status" value="1"/>
</dbReference>
<dbReference type="Pfam" id="PF18074">
    <property type="entry name" value="PriA_C"/>
    <property type="match status" value="1"/>
</dbReference>
<dbReference type="PANTHER" id="PTHR30580:SF0">
    <property type="entry name" value="PRIMOSOMAL PROTEIN N"/>
    <property type="match status" value="1"/>
</dbReference>
<dbReference type="PANTHER" id="PTHR30580">
    <property type="entry name" value="PRIMOSOMAL PROTEIN N"/>
    <property type="match status" value="1"/>
</dbReference>
<evidence type="ECO:0000259" key="13">
    <source>
        <dbReference type="PROSITE" id="PS51192"/>
    </source>
</evidence>
<dbReference type="InParanoid" id="F0S1Y4"/>
<comment type="catalytic activity">
    <reaction evidence="11 12">
        <text>ATP + H2O = ADP + phosphate + H(+)</text>
        <dbReference type="Rhea" id="RHEA:13065"/>
        <dbReference type="ChEBI" id="CHEBI:15377"/>
        <dbReference type="ChEBI" id="CHEBI:15378"/>
        <dbReference type="ChEBI" id="CHEBI:30616"/>
        <dbReference type="ChEBI" id="CHEBI:43474"/>
        <dbReference type="ChEBI" id="CHEBI:456216"/>
        <dbReference type="EC" id="5.6.2.4"/>
    </reaction>
</comment>
<feature type="binding site" evidence="12">
    <location>
        <position position="499"/>
    </location>
    <ligand>
        <name>Zn(2+)</name>
        <dbReference type="ChEBI" id="CHEBI:29105"/>
        <label>1</label>
    </ligand>
</feature>
<dbReference type="InterPro" id="IPR041222">
    <property type="entry name" value="PriA_3primeBD"/>
</dbReference>
<dbReference type="EMBL" id="CP002543">
    <property type="protein sequence ID" value="ADY74065.1"/>
    <property type="molecule type" value="Genomic_DNA"/>
</dbReference>
<dbReference type="PROSITE" id="PS51192">
    <property type="entry name" value="HELICASE_ATP_BIND_1"/>
    <property type="match status" value="1"/>
</dbReference>
<evidence type="ECO:0000256" key="7">
    <source>
        <dbReference type="ARBA" id="ARBA00022833"/>
    </source>
</evidence>
<evidence type="ECO:0000256" key="5">
    <source>
        <dbReference type="ARBA" id="ARBA00022801"/>
    </source>
</evidence>
<keyword evidence="6 12" id="KW-0347">Helicase</keyword>
<dbReference type="SMART" id="SM00490">
    <property type="entry name" value="HELICc"/>
    <property type="match status" value="1"/>
</dbReference>
<evidence type="ECO:0000256" key="6">
    <source>
        <dbReference type="ARBA" id="ARBA00022806"/>
    </source>
</evidence>
<dbReference type="InterPro" id="IPR011545">
    <property type="entry name" value="DEAD/DEAH_box_helicase_dom"/>
</dbReference>
<dbReference type="NCBIfam" id="TIGR00595">
    <property type="entry name" value="priA"/>
    <property type="match status" value="1"/>
</dbReference>
<organism evidence="15 16">
    <name type="scientific">Desulfurobacterium thermolithotrophum (strain DSM 11699 / BSA)</name>
    <dbReference type="NCBI Taxonomy" id="868864"/>
    <lineage>
        <taxon>Bacteria</taxon>
        <taxon>Pseudomonadati</taxon>
        <taxon>Aquificota</taxon>
        <taxon>Aquificia</taxon>
        <taxon>Desulfurobacteriales</taxon>
        <taxon>Desulfurobacteriaceae</taxon>
        <taxon>Desulfurobacterium</taxon>
    </lineage>
</organism>
<keyword evidence="4 12" id="KW-0547">Nucleotide-binding</keyword>
<comment type="catalytic activity">
    <reaction evidence="12">
        <text>Couples ATP hydrolysis with the unwinding of duplex DNA by translocating in the 3'-5' direction.</text>
        <dbReference type="EC" id="5.6.2.4"/>
    </reaction>
</comment>
<evidence type="ECO:0000313" key="15">
    <source>
        <dbReference type="EMBL" id="ADY74065.1"/>
    </source>
</evidence>
<name>F0S1Y4_DESTD</name>
<feature type="binding site" evidence="12">
    <location>
        <position position="526"/>
    </location>
    <ligand>
        <name>Zn(2+)</name>
        <dbReference type="ChEBI" id="CHEBI:29105"/>
        <label>2</label>
    </ligand>
</feature>
<dbReference type="GO" id="GO:0016887">
    <property type="term" value="F:ATP hydrolysis activity"/>
    <property type="evidence" value="ECO:0007669"/>
    <property type="project" value="RHEA"/>
</dbReference>
<dbReference type="SUPFAM" id="SSF52540">
    <property type="entry name" value="P-loop containing nucleoside triphosphate hydrolases"/>
    <property type="match status" value="2"/>
</dbReference>
<evidence type="ECO:0000256" key="8">
    <source>
        <dbReference type="ARBA" id="ARBA00022840"/>
    </source>
</evidence>
<dbReference type="Gene3D" id="3.40.1440.60">
    <property type="entry name" value="PriA, 3(prime) DNA-binding domain"/>
    <property type="match status" value="1"/>
</dbReference>
<dbReference type="HOGENOM" id="CLU_013353_3_1_0"/>
<dbReference type="RefSeq" id="WP_013639013.1">
    <property type="nucleotide sequence ID" value="NC_015185.1"/>
</dbReference>
<dbReference type="GO" id="GO:0003677">
    <property type="term" value="F:DNA binding"/>
    <property type="evidence" value="ECO:0007669"/>
    <property type="project" value="UniProtKB-UniRule"/>
</dbReference>
<dbReference type="SMART" id="SM00487">
    <property type="entry name" value="DEXDc"/>
    <property type="match status" value="1"/>
</dbReference>
<accession>F0S1Y4</accession>
<feature type="binding site" evidence="12">
    <location>
        <position position="508"/>
    </location>
    <ligand>
        <name>Zn(2+)</name>
        <dbReference type="ChEBI" id="CHEBI:29105"/>
        <label>2</label>
    </ligand>
</feature>
<keyword evidence="2 12" id="KW-0235">DNA replication</keyword>
<dbReference type="InterPro" id="IPR041236">
    <property type="entry name" value="PriA_C"/>
</dbReference>
<protein>
    <recommendedName>
        <fullName evidence="12">Replication restart protein PriA</fullName>
    </recommendedName>
    <alternativeName>
        <fullName evidence="12">ATP-dependent DNA helicase PriA</fullName>
        <ecNumber evidence="12">5.6.2.4</ecNumber>
    </alternativeName>
    <alternativeName>
        <fullName evidence="12">DNA 3'-5' helicase PriA</fullName>
    </alternativeName>
</protein>
<feature type="binding site" evidence="12">
    <location>
        <position position="523"/>
    </location>
    <ligand>
        <name>Zn(2+)</name>
        <dbReference type="ChEBI" id="CHEBI:29105"/>
        <label>2</label>
    </ligand>
</feature>
<dbReference type="GO" id="GO:0008270">
    <property type="term" value="F:zinc ion binding"/>
    <property type="evidence" value="ECO:0007669"/>
    <property type="project" value="UniProtKB-UniRule"/>
</dbReference>
<comment type="function">
    <text evidence="12">Initiates the restart of stalled replication forks, which reloads the replicative helicase on sites other than the origin of replication. Recognizes and binds to abandoned replication forks and remodels them to uncover a helicase loading site. Promotes assembly of the primosome at these replication forks.</text>
</comment>
<feature type="binding site" evidence="12">
    <location>
        <position position="536"/>
    </location>
    <ligand>
        <name>Zn(2+)</name>
        <dbReference type="ChEBI" id="CHEBI:29105"/>
        <label>1</label>
    </ligand>
</feature>
<dbReference type="KEGG" id="dte:Dester_1435"/>
<dbReference type="FunFam" id="3.40.1440.60:FF:000001">
    <property type="entry name" value="Primosomal protein N"/>
    <property type="match status" value="1"/>
</dbReference>
<dbReference type="Pfam" id="PF18319">
    <property type="entry name" value="Zn_ribbon_PriA"/>
    <property type="match status" value="1"/>
</dbReference>
<evidence type="ECO:0000256" key="10">
    <source>
        <dbReference type="ARBA" id="ARBA00023235"/>
    </source>
</evidence>
<dbReference type="InterPro" id="IPR001650">
    <property type="entry name" value="Helicase_C-like"/>
</dbReference>
<dbReference type="InterPro" id="IPR042115">
    <property type="entry name" value="PriA_3primeBD_sf"/>
</dbReference>
<sequence length="786" mass="90440">MFVEVALDLPIDQTFYYRVPKVVSYLPEVGKRVIVPFGKNDLLKTGIILSIKDSIDYSPEKVKEIFDIPDNFPLFAEKTLELTKWISNYYCASIGETLFAFLPSGFVVSESFYIKLSNREISVNLTESEEKIVEILKSASGRLKLSSLRRKVKVSSFYQAIKNLIYKGIIVREEFIKTDLIPKEEFVVLKRLEKVRGKKEKELLQYLETLKKAKLSDLKRYGFTRQTVNKLVSKGLVEIIEEKTTIANKPQELIEKKEIELTPSQKRAFEEILEAKTKKFLLYGVTGSGKMEVYLKTAFEFVKRGRSVLILVPELLLTPELRARVESYFGSNIGIYHGKLSQKEKVSTWLKAVKGETKVFIGTRGAVMLPIKDLGLIIVDEEQDSSYKEQQKPYYHAREVAIKRSELDNFPIVLVSATPSVETYYRVKKKEIRKLELKERVSNVPLPYIKVVNLQKSKRFSIFSEELLKTLENTVKKGEQVFLFINRRGFFSTSFCLSCGFIVECEDCCVPLTYHKQEKQLICHMCGKRYKPIYRCPKCNARLEFKGYGTERVEEELRILYPNFKIVRLDQDTIKNPSTGARIIKDIKEGKYDVIVGTQIASKGHNFPKLTLVGVLMADLLGGAPDYMASERIFQTIVHTTGRAGRFKPGAAIVQTFNPELPAIKWAVEYKFNSFYEEELVARKLLNYPPFTKGVLVEFQLEKISSFQKIEKEFGKLKETLSSFFSIPDISPAPLPKVSGKYRFISFFRAVDERKLLSGIKILKKEFLNRFKGIRYKIEVDPVRIV</sequence>
<dbReference type="InterPro" id="IPR040498">
    <property type="entry name" value="PriA_CRR"/>
</dbReference>
<keyword evidence="16" id="KW-1185">Reference proteome</keyword>
<evidence type="ECO:0000256" key="9">
    <source>
        <dbReference type="ARBA" id="ARBA00023125"/>
    </source>
</evidence>
<dbReference type="Gene3D" id="3.40.50.300">
    <property type="entry name" value="P-loop containing nucleotide triphosphate hydrolases"/>
    <property type="match status" value="2"/>
</dbReference>
<proteinExistence type="inferred from homology"/>
<dbReference type="GO" id="GO:0006302">
    <property type="term" value="P:double-strand break repair"/>
    <property type="evidence" value="ECO:0007669"/>
    <property type="project" value="InterPro"/>
</dbReference>
<dbReference type="GO" id="GO:0043138">
    <property type="term" value="F:3'-5' DNA helicase activity"/>
    <property type="evidence" value="ECO:0007669"/>
    <property type="project" value="UniProtKB-EC"/>
</dbReference>